<sequence length="95" mass="10430">MPGMDFTTSFDPRIDRLSQKIQEIRQRKDQGSGQAMDATMDDAMNVVDRNTGRSEAREAGQGFAGISPEMLAQGVEAHSLNADRVADLISDPFEE</sequence>
<protein>
    <submittedName>
        <fullName evidence="1">Uncharacterized protein</fullName>
    </submittedName>
</protein>
<dbReference type="AlphaFoldDB" id="A0A2C8FA12"/>
<name>A0A2C8FA12_9BACT</name>
<dbReference type="OrthoDB" id="5465376at2"/>
<reference evidence="2" key="1">
    <citation type="submission" date="2017-09" db="EMBL/GenBank/DDBJ databases">
        <authorList>
            <person name="Regsiter A."/>
            <person name="William W."/>
        </authorList>
    </citation>
    <scope>NUCLEOTIDE SEQUENCE [LARGE SCALE GENOMIC DNA]</scope>
    <source>
        <strain evidence="2">500-1</strain>
    </source>
</reference>
<proteinExistence type="predicted"/>
<dbReference type="RefSeq" id="WP_097012158.1">
    <property type="nucleotide sequence ID" value="NZ_LT907975.1"/>
</dbReference>
<dbReference type="Proteomes" id="UP000219215">
    <property type="component" value="Chromosome DPRO"/>
</dbReference>
<dbReference type="EMBL" id="LT907975">
    <property type="protein sequence ID" value="SOB59263.1"/>
    <property type="molecule type" value="Genomic_DNA"/>
</dbReference>
<organism evidence="1 2">
    <name type="scientific">Pseudodesulfovibrio profundus</name>
    <dbReference type="NCBI Taxonomy" id="57320"/>
    <lineage>
        <taxon>Bacteria</taxon>
        <taxon>Pseudomonadati</taxon>
        <taxon>Thermodesulfobacteriota</taxon>
        <taxon>Desulfovibrionia</taxon>
        <taxon>Desulfovibrionales</taxon>
        <taxon>Desulfovibrionaceae</taxon>
    </lineage>
</organism>
<accession>A0A2C8FA12</accession>
<gene>
    <name evidence="1" type="ORF">DPRO_2357</name>
</gene>
<evidence type="ECO:0000313" key="2">
    <source>
        <dbReference type="Proteomes" id="UP000219215"/>
    </source>
</evidence>
<evidence type="ECO:0000313" key="1">
    <source>
        <dbReference type="EMBL" id="SOB59263.1"/>
    </source>
</evidence>
<dbReference type="KEGG" id="pprf:DPRO_2357"/>
<keyword evidence="2" id="KW-1185">Reference proteome</keyword>